<reference evidence="3" key="1">
    <citation type="journal article" date="2021" name="PeerJ">
        <title>Extensive microbial diversity within the chicken gut microbiome revealed by metagenomics and culture.</title>
        <authorList>
            <person name="Gilroy R."/>
            <person name="Ravi A."/>
            <person name="Getino M."/>
            <person name="Pursley I."/>
            <person name="Horton D.L."/>
            <person name="Alikhan N.F."/>
            <person name="Baker D."/>
            <person name="Gharbi K."/>
            <person name="Hall N."/>
            <person name="Watson M."/>
            <person name="Adriaenssens E.M."/>
            <person name="Foster-Nyarko E."/>
            <person name="Jarju S."/>
            <person name="Secka A."/>
            <person name="Antonio M."/>
            <person name="Oren A."/>
            <person name="Chaudhuri R.R."/>
            <person name="La Ragione R."/>
            <person name="Hildebrand F."/>
            <person name="Pallen M.J."/>
        </authorList>
    </citation>
    <scope>NUCLEOTIDE SEQUENCE</scope>
    <source>
        <strain evidence="3">CHK169-2315</strain>
    </source>
</reference>
<sequence length="61" mass="6534">QMDKPAFGNATNNGTPTDNSTDNTPTNPKTGDTSKIILYSLLLVGSLAMLVLHIRKTQFNG</sequence>
<feature type="transmembrane region" description="Helical" evidence="2">
    <location>
        <begin position="36"/>
        <end position="54"/>
    </location>
</feature>
<feature type="non-terminal residue" evidence="3">
    <location>
        <position position="1"/>
    </location>
</feature>
<dbReference type="InterPro" id="IPR017502">
    <property type="entry name" value="Sortase_SrtB_target"/>
</dbReference>
<evidence type="ECO:0000313" key="4">
    <source>
        <dbReference type="Proteomes" id="UP000823937"/>
    </source>
</evidence>
<keyword evidence="2" id="KW-0812">Transmembrane</keyword>
<keyword evidence="2" id="KW-0472">Membrane</keyword>
<dbReference type="NCBIfam" id="TIGR03063">
    <property type="entry name" value="srtB_target"/>
    <property type="match status" value="1"/>
</dbReference>
<keyword evidence="2" id="KW-1133">Transmembrane helix</keyword>
<evidence type="ECO:0000256" key="2">
    <source>
        <dbReference type="SAM" id="Phobius"/>
    </source>
</evidence>
<gene>
    <name evidence="3" type="ORF">H9895_06700</name>
</gene>
<reference evidence="3" key="2">
    <citation type="submission" date="2021-04" db="EMBL/GenBank/DDBJ databases">
        <authorList>
            <person name="Gilroy R."/>
        </authorList>
    </citation>
    <scope>NUCLEOTIDE SEQUENCE</scope>
    <source>
        <strain evidence="3">CHK169-2315</strain>
    </source>
</reference>
<evidence type="ECO:0000313" key="3">
    <source>
        <dbReference type="EMBL" id="HIV74749.1"/>
    </source>
</evidence>
<dbReference type="Proteomes" id="UP000823937">
    <property type="component" value="Unassembled WGS sequence"/>
</dbReference>
<proteinExistence type="predicted"/>
<dbReference type="AlphaFoldDB" id="A0A9D1PNR2"/>
<feature type="region of interest" description="Disordered" evidence="1">
    <location>
        <begin position="1"/>
        <end position="32"/>
    </location>
</feature>
<name>A0A9D1PNR2_9BACI</name>
<dbReference type="EMBL" id="DXHX01000104">
    <property type="protein sequence ID" value="HIV74749.1"/>
    <property type="molecule type" value="Genomic_DNA"/>
</dbReference>
<comment type="caution">
    <text evidence="3">The sequence shown here is derived from an EMBL/GenBank/DDBJ whole genome shotgun (WGS) entry which is preliminary data.</text>
</comment>
<feature type="compositionally biased region" description="Low complexity" evidence="1">
    <location>
        <begin position="11"/>
        <end position="30"/>
    </location>
</feature>
<organism evidence="3 4">
    <name type="scientific">Candidatus Pseudogracilibacillus intestinigallinarum</name>
    <dbReference type="NCBI Taxonomy" id="2838742"/>
    <lineage>
        <taxon>Bacteria</taxon>
        <taxon>Bacillati</taxon>
        <taxon>Bacillota</taxon>
        <taxon>Bacilli</taxon>
        <taxon>Bacillales</taxon>
        <taxon>Bacillaceae</taxon>
        <taxon>Pseudogracilibacillus</taxon>
    </lineage>
</organism>
<accession>A0A9D1PNR2</accession>
<evidence type="ECO:0000256" key="1">
    <source>
        <dbReference type="SAM" id="MobiDB-lite"/>
    </source>
</evidence>
<protein>
    <submittedName>
        <fullName evidence="3">Sortase B protein-sorting domain-containing protein</fullName>
    </submittedName>
</protein>